<accession>C2EP32</accession>
<name>C2EP32_9LACO</name>
<protein>
    <submittedName>
        <fullName evidence="1">Uncharacterized protein</fullName>
    </submittedName>
</protein>
<gene>
    <name evidence="1" type="ORF">HMPREF0548_1428</name>
</gene>
<dbReference type="EMBL" id="ACGU01000066">
    <property type="protein sequence ID" value="EEJ71707.1"/>
    <property type="molecule type" value="Genomic_DNA"/>
</dbReference>
<dbReference type="Proteomes" id="UP000005583">
    <property type="component" value="Unassembled WGS sequence"/>
</dbReference>
<dbReference type="HOGENOM" id="CLU_2523424_0_0_9"/>
<evidence type="ECO:0000313" key="1">
    <source>
        <dbReference type="EMBL" id="EEJ71707.1"/>
    </source>
</evidence>
<sequence length="84" mass="10052">MGLTFPERSILNLLLVVFEVVRRYIKVQKLDRFVSVSNSELTQVVGGDNADYNMGYETGRDMRRTVNHIVRWWNQHFFTRREMN</sequence>
<organism evidence="1 2">
    <name type="scientific">Lactobacillus ultunensis DSM 16047</name>
    <dbReference type="NCBI Taxonomy" id="525365"/>
    <lineage>
        <taxon>Bacteria</taxon>
        <taxon>Bacillati</taxon>
        <taxon>Bacillota</taxon>
        <taxon>Bacilli</taxon>
        <taxon>Lactobacillales</taxon>
        <taxon>Lactobacillaceae</taxon>
        <taxon>Lactobacillus</taxon>
    </lineage>
</organism>
<comment type="caution">
    <text evidence="1">The sequence shown here is derived from an EMBL/GenBank/DDBJ whole genome shotgun (WGS) entry which is preliminary data.</text>
</comment>
<dbReference type="AlphaFoldDB" id="C2EP32"/>
<proteinExistence type="predicted"/>
<reference evidence="1 2" key="1">
    <citation type="submission" date="2009-01" db="EMBL/GenBank/DDBJ databases">
        <authorList>
            <person name="Qin X."/>
            <person name="Bachman B."/>
            <person name="Battles P."/>
            <person name="Bell A."/>
            <person name="Bess C."/>
            <person name="Bickham C."/>
            <person name="Chaboub L."/>
            <person name="Chen D."/>
            <person name="Coyle M."/>
            <person name="Deiros D.R."/>
            <person name="Dinh H."/>
            <person name="Forbes L."/>
            <person name="Fowler G."/>
            <person name="Francisco L."/>
            <person name="Fu Q."/>
            <person name="Gubbala S."/>
            <person name="Hale W."/>
            <person name="Han Y."/>
            <person name="Hemphill L."/>
            <person name="Highlander S.K."/>
            <person name="Hirani K."/>
            <person name="Hogues M."/>
            <person name="Jackson L."/>
            <person name="Jakkamsetti A."/>
            <person name="Javaid M."/>
            <person name="Jiang H."/>
            <person name="Korchina V."/>
            <person name="Kovar C."/>
            <person name="Lara F."/>
            <person name="Lee S."/>
            <person name="Mata R."/>
            <person name="Mathew T."/>
            <person name="Moen C."/>
            <person name="Morales K."/>
            <person name="Munidasa M."/>
            <person name="Nazareth L."/>
            <person name="Ngo R."/>
            <person name="Nguyen L."/>
            <person name="Okwuonu G."/>
            <person name="Ongeri F."/>
            <person name="Patil S."/>
            <person name="Petrosino J."/>
            <person name="Pham C."/>
            <person name="Pham P."/>
            <person name="Pu L.-L."/>
            <person name="Puazo M."/>
            <person name="Raj R."/>
            <person name="Reid J."/>
            <person name="Rouhana J."/>
            <person name="Saada N."/>
            <person name="Shang Y."/>
            <person name="Simmons D."/>
            <person name="Thornton R."/>
            <person name="Warren J."/>
            <person name="Weissenberger G."/>
            <person name="Zhang J."/>
            <person name="Zhang L."/>
            <person name="Zhou C."/>
            <person name="Zhu D."/>
            <person name="Muzny D."/>
            <person name="Worley K."/>
            <person name="Gibbs R."/>
        </authorList>
    </citation>
    <scope>NUCLEOTIDE SEQUENCE [LARGE SCALE GENOMIC DNA]</scope>
    <source>
        <strain evidence="1 2">DSM 16047</strain>
    </source>
</reference>
<dbReference type="STRING" id="525365.HMPREF0548_1428"/>
<evidence type="ECO:0000313" key="2">
    <source>
        <dbReference type="Proteomes" id="UP000005583"/>
    </source>
</evidence>
<keyword evidence="2" id="KW-1185">Reference proteome</keyword>